<dbReference type="OrthoDB" id="119501at2"/>
<dbReference type="InterPro" id="IPR050832">
    <property type="entry name" value="Bact_Acetyltransf"/>
</dbReference>
<organism evidence="4 5">
    <name type="scientific">Embleya scabrispora</name>
    <dbReference type="NCBI Taxonomy" id="159449"/>
    <lineage>
        <taxon>Bacteria</taxon>
        <taxon>Bacillati</taxon>
        <taxon>Actinomycetota</taxon>
        <taxon>Actinomycetes</taxon>
        <taxon>Kitasatosporales</taxon>
        <taxon>Streptomycetaceae</taxon>
        <taxon>Embleya</taxon>
    </lineage>
</organism>
<dbReference type="InterPro" id="IPR016181">
    <property type="entry name" value="Acyl_CoA_acyltransferase"/>
</dbReference>
<dbReference type="SUPFAM" id="SSF55729">
    <property type="entry name" value="Acyl-CoA N-acyltransferases (Nat)"/>
    <property type="match status" value="1"/>
</dbReference>
<keyword evidence="2" id="KW-0012">Acyltransferase</keyword>
<accession>A0A1T3NZ74</accession>
<feature type="domain" description="N-acetyltransferase" evidence="3">
    <location>
        <begin position="20"/>
        <end position="183"/>
    </location>
</feature>
<protein>
    <submittedName>
        <fullName evidence="4">GNAT family N-acetyltransferase</fullName>
    </submittedName>
</protein>
<dbReference type="PROSITE" id="PS51186">
    <property type="entry name" value="GNAT"/>
    <property type="match status" value="1"/>
</dbReference>
<reference evidence="4 5" key="1">
    <citation type="submission" date="2017-03" db="EMBL/GenBank/DDBJ databases">
        <title>Draft genome sequence of Streptomyces scabrisporus NF3, endophyte isolated from Amphipterygium adstringens.</title>
        <authorList>
            <person name="Vazquez M."/>
            <person name="Ceapa C.D."/>
            <person name="Rodriguez Luna D."/>
            <person name="Sanchez Esquivel S."/>
        </authorList>
    </citation>
    <scope>NUCLEOTIDE SEQUENCE [LARGE SCALE GENOMIC DNA]</scope>
    <source>
        <strain evidence="4 5">NF3</strain>
    </source>
</reference>
<evidence type="ECO:0000256" key="2">
    <source>
        <dbReference type="ARBA" id="ARBA00023315"/>
    </source>
</evidence>
<keyword evidence="5" id="KW-1185">Reference proteome</keyword>
<evidence type="ECO:0000259" key="3">
    <source>
        <dbReference type="PROSITE" id="PS51186"/>
    </source>
</evidence>
<dbReference type="RefSeq" id="WP_078976419.1">
    <property type="nucleotide sequence ID" value="NZ_MWQN01000001.1"/>
</dbReference>
<name>A0A1T3NZ74_9ACTN</name>
<dbReference type="Proteomes" id="UP000190037">
    <property type="component" value="Unassembled WGS sequence"/>
</dbReference>
<dbReference type="PANTHER" id="PTHR43877">
    <property type="entry name" value="AMINOALKYLPHOSPHONATE N-ACETYLTRANSFERASE-RELATED-RELATED"/>
    <property type="match status" value="1"/>
</dbReference>
<gene>
    <name evidence="4" type="ORF">B4N89_15435</name>
</gene>
<dbReference type="Pfam" id="PF00583">
    <property type="entry name" value="Acetyltransf_1"/>
    <property type="match status" value="1"/>
</dbReference>
<dbReference type="AlphaFoldDB" id="A0A1T3NZ74"/>
<dbReference type="GO" id="GO:0016747">
    <property type="term" value="F:acyltransferase activity, transferring groups other than amino-acyl groups"/>
    <property type="evidence" value="ECO:0007669"/>
    <property type="project" value="InterPro"/>
</dbReference>
<evidence type="ECO:0000313" key="5">
    <source>
        <dbReference type="Proteomes" id="UP000190037"/>
    </source>
</evidence>
<comment type="caution">
    <text evidence="4">The sequence shown here is derived from an EMBL/GenBank/DDBJ whole genome shotgun (WGS) entry which is preliminary data.</text>
</comment>
<dbReference type="STRING" id="159449.B4N89_15435"/>
<dbReference type="InterPro" id="IPR000182">
    <property type="entry name" value="GNAT_dom"/>
</dbReference>
<dbReference type="CDD" id="cd04301">
    <property type="entry name" value="NAT_SF"/>
    <property type="match status" value="1"/>
</dbReference>
<dbReference type="Gene3D" id="3.40.630.30">
    <property type="match status" value="1"/>
</dbReference>
<keyword evidence="1 4" id="KW-0808">Transferase</keyword>
<proteinExistence type="predicted"/>
<evidence type="ECO:0000313" key="4">
    <source>
        <dbReference type="EMBL" id="OPC82149.1"/>
    </source>
</evidence>
<dbReference type="EMBL" id="MWQN01000001">
    <property type="protein sequence ID" value="OPC82149.1"/>
    <property type="molecule type" value="Genomic_DNA"/>
</dbReference>
<evidence type="ECO:0000256" key="1">
    <source>
        <dbReference type="ARBA" id="ARBA00022679"/>
    </source>
</evidence>
<sequence>MVPQDASTRTQESPDAVVAVGFRQAGPADIPALLELVESAYRGEASREGWTTEAGLLEGQRTDADGVAAVVEGADSVMWIAERDGVLLGCCQLERHPDSVVYFGMFAVRPGRQGGGLGRALLAEAERVAVRRWDAKRMRMTVLRQREELIAWYERRGFARTGARTPFPYGNERFGRPLRDDLEFEELTKDL</sequence>